<dbReference type="InterPro" id="IPR036322">
    <property type="entry name" value="WD40_repeat_dom_sf"/>
</dbReference>
<dbReference type="InterPro" id="IPR001680">
    <property type="entry name" value="WD40_rpt"/>
</dbReference>
<dbReference type="Proteomes" id="UP000515146">
    <property type="component" value="Unplaced"/>
</dbReference>
<dbReference type="InterPro" id="IPR049546">
    <property type="entry name" value="WDR54_beta_prop"/>
</dbReference>
<dbReference type="SMART" id="SM00320">
    <property type="entry name" value="WD40"/>
    <property type="match status" value="3"/>
</dbReference>
<reference evidence="3" key="1">
    <citation type="submission" date="2025-08" db="UniProtKB">
        <authorList>
            <consortium name="RefSeq"/>
        </authorList>
    </citation>
    <scope>IDENTIFICATION</scope>
    <source>
        <strain evidence="3">Airmid</strain>
    </source>
</reference>
<accession>A0A6P6XSN7</accession>
<evidence type="ECO:0000259" key="1">
    <source>
        <dbReference type="Pfam" id="PF21031"/>
    </source>
</evidence>
<dbReference type="RefSeq" id="XP_027195853.1">
    <property type="nucleotide sequence ID" value="XM_027340052.1"/>
</dbReference>
<dbReference type="KEGG" id="dpte:113790388"/>
<dbReference type="AlphaFoldDB" id="A0A6P6XSN7"/>
<dbReference type="InParanoid" id="A0A6P6XSN7"/>
<dbReference type="Pfam" id="PF21031">
    <property type="entry name" value="WDR54"/>
    <property type="match status" value="1"/>
</dbReference>
<dbReference type="InterPro" id="IPR015943">
    <property type="entry name" value="WD40/YVTN_repeat-like_dom_sf"/>
</dbReference>
<gene>
    <name evidence="3" type="primary">LOC113790388</name>
</gene>
<proteinExistence type="predicted"/>
<dbReference type="SUPFAM" id="SSF50978">
    <property type="entry name" value="WD40 repeat-like"/>
    <property type="match status" value="1"/>
</dbReference>
<protein>
    <submittedName>
        <fullName evidence="3">Uncharacterized protein LOC113790388</fullName>
    </submittedName>
</protein>
<sequence length="364" mass="42147">MYFHFVRFNQNRIFFFVEKTIIMYSQLNPLILRSLTTSACYDNLSIESLDDKSTTKITTILAVHDNRKIAIIKIDNENDVANIIDSTLIDFSQNSKSNPLQMIKMIRLQNKIYLVVLSSKTLKIYSTESGYKILFEQNIENLDKKLNELTITSIEKLNENVFGFTTRNRLHLFEMTNNNGFVEKEFHQDLKSSTTSQIIKFIKIDDQLQRFGLFENFTKITIWQLNEKNFSFTQITTFDLHANTKLTCVQVFKTFLLIGTVAGQIQIVNIKDGLLMGEIQSHIKCVTSMDVATNTGYLISGSEDSYARLFRLEQINENEFRVEFLQQFIAPNEMIFGTKFLNTNGSSMAITTFESNQIKIFKMK</sequence>
<feature type="domain" description="WD repeat-containing protein 54 beta-propeller" evidence="1">
    <location>
        <begin position="217"/>
        <end position="361"/>
    </location>
</feature>
<evidence type="ECO:0000313" key="3">
    <source>
        <dbReference type="RefSeq" id="XP_027195853.1"/>
    </source>
</evidence>
<evidence type="ECO:0000313" key="2">
    <source>
        <dbReference type="Proteomes" id="UP000515146"/>
    </source>
</evidence>
<dbReference type="OMA" id="APNEMIF"/>
<name>A0A6P6XSN7_DERPT</name>
<dbReference type="Gene3D" id="2.130.10.10">
    <property type="entry name" value="YVTN repeat-like/Quinoprotein amine dehydrogenase"/>
    <property type="match status" value="1"/>
</dbReference>
<organism evidence="2 3">
    <name type="scientific">Dermatophagoides pteronyssinus</name>
    <name type="common">European house dust mite</name>
    <dbReference type="NCBI Taxonomy" id="6956"/>
    <lineage>
        <taxon>Eukaryota</taxon>
        <taxon>Metazoa</taxon>
        <taxon>Ecdysozoa</taxon>
        <taxon>Arthropoda</taxon>
        <taxon>Chelicerata</taxon>
        <taxon>Arachnida</taxon>
        <taxon>Acari</taxon>
        <taxon>Acariformes</taxon>
        <taxon>Sarcoptiformes</taxon>
        <taxon>Astigmata</taxon>
        <taxon>Psoroptidia</taxon>
        <taxon>Analgoidea</taxon>
        <taxon>Pyroglyphidae</taxon>
        <taxon>Dermatophagoidinae</taxon>
        <taxon>Dermatophagoides</taxon>
    </lineage>
</organism>
<keyword evidence="2" id="KW-1185">Reference proteome</keyword>
<dbReference type="OrthoDB" id="756370at2759"/>